<dbReference type="InterPro" id="IPR038177">
    <property type="entry name" value="IAT_beta_sf"/>
</dbReference>
<evidence type="ECO:0008006" key="6">
    <source>
        <dbReference type="Google" id="ProtNLM"/>
    </source>
</evidence>
<keyword evidence="2" id="KW-0732">Signal</keyword>
<dbReference type="SUPFAM" id="SSF51126">
    <property type="entry name" value="Pectin lyase-like"/>
    <property type="match status" value="2"/>
</dbReference>
<comment type="caution">
    <text evidence="5">The sequence shown here is derived from an EMBL/GenBank/DDBJ whole genome shotgun (WGS) entry which is preliminary data.</text>
</comment>
<feature type="region of interest" description="Disordered" evidence="1">
    <location>
        <begin position="558"/>
        <end position="578"/>
    </location>
</feature>
<protein>
    <recommendedName>
        <fullName evidence="6">Right-handed parallel beta-helix repeat-containing protein</fullName>
    </recommendedName>
</protein>
<evidence type="ECO:0000256" key="1">
    <source>
        <dbReference type="SAM" id="MobiDB-lite"/>
    </source>
</evidence>
<dbReference type="Gene3D" id="2.160.20.10">
    <property type="entry name" value="Single-stranded right-handed beta-helix, Pectin lyase-like"/>
    <property type="match status" value="1"/>
</dbReference>
<dbReference type="InterPro" id="IPR039448">
    <property type="entry name" value="Beta_helix"/>
</dbReference>
<feature type="chain" id="PRO_5028143651" description="Right-handed parallel beta-helix repeat-containing protein" evidence="2">
    <location>
        <begin position="25"/>
        <end position="1994"/>
    </location>
</feature>
<gene>
    <name evidence="5" type="ORF">ENS64_14130</name>
</gene>
<dbReference type="GO" id="GO:0007160">
    <property type="term" value="P:cell-matrix adhesion"/>
    <property type="evidence" value="ECO:0007669"/>
    <property type="project" value="InterPro"/>
</dbReference>
<dbReference type="InterPro" id="IPR012334">
    <property type="entry name" value="Pectin_lyas_fold"/>
</dbReference>
<name>A0A7C4LP19_9PLAN</name>
<dbReference type="InterPro" id="IPR003886">
    <property type="entry name" value="NIDO_dom"/>
</dbReference>
<evidence type="ECO:0000259" key="3">
    <source>
        <dbReference type="Pfam" id="PF06119"/>
    </source>
</evidence>
<evidence type="ECO:0000313" key="5">
    <source>
        <dbReference type="EMBL" id="HGT40379.1"/>
    </source>
</evidence>
<feature type="domain" description="Right handed beta helix" evidence="4">
    <location>
        <begin position="1013"/>
        <end position="1161"/>
    </location>
</feature>
<proteinExistence type="predicted"/>
<dbReference type="Pfam" id="PF13229">
    <property type="entry name" value="Beta_helix"/>
    <property type="match status" value="1"/>
</dbReference>
<dbReference type="Gene3D" id="2.40.160.160">
    <property type="entry name" value="Inverse autotransporter, beta-domain"/>
    <property type="match status" value="1"/>
</dbReference>
<dbReference type="InterPro" id="IPR011050">
    <property type="entry name" value="Pectin_lyase_fold/virulence"/>
</dbReference>
<feature type="domain" description="NIDO" evidence="3">
    <location>
        <begin position="820"/>
        <end position="995"/>
    </location>
</feature>
<organism evidence="5">
    <name type="scientific">Schlesneria paludicola</name>
    <dbReference type="NCBI Taxonomy" id="360056"/>
    <lineage>
        <taxon>Bacteria</taxon>
        <taxon>Pseudomonadati</taxon>
        <taxon>Planctomycetota</taxon>
        <taxon>Planctomycetia</taxon>
        <taxon>Planctomycetales</taxon>
        <taxon>Planctomycetaceae</taxon>
        <taxon>Schlesneria</taxon>
    </lineage>
</organism>
<dbReference type="EMBL" id="DSVQ01000016">
    <property type="protein sequence ID" value="HGT40379.1"/>
    <property type="molecule type" value="Genomic_DNA"/>
</dbReference>
<sequence>MKRMAKQCLLGLWVCTLLMGVVQAQEDGGTARVSDLPGPLPPVAEQVPVPAPGQDPGWFQVTPVDNIFNPRVYFDARGGVLYGYQEGYTNVGAFLPYFIDDDAVVFVDGRGMVSYDGRGGANVGVGWRYYMSDIDRVIGLSAWYDFDAGHIRSYNQIGLSFESLGRYFDMRINGYVPVGQDQNLISSGLTGENRFVGHRLLLTRANELETAFTGFDTEIGGPMPLLGRYGLGGYVGFYFYTSSSSDADFTGVSGRLTWQVNEDATIGVQMTDDHAFGTNAQIQIAMTLPDGKPGRWLRPLPVRHRLTQNVIRNYRVTVEREIKFEQEAALNPRDGLPYFIVHVDPNGPTGVAQGDGTIENPYNLLAQFDTLPFDVKSEVDIISVRPRTDNSSINLNDGVTLLTGQRLLSTSLAHTFQVVQQPNQVFVLPATDQSLAALPVLTNSSGGNVVTFANGAMHVEVSGFTINGSATGSGIVGTNNQMVNINRNVIANGLNGIRLQNLSGLAANNMQSVIDRNIIRGNSNDGIFIGNAGAAPLDLLITNNPALDVDLDGLLVDTDSDGVPDSTQPDSLDGDGDFSNDGIVNNGTLTGTTSNGGDGIDINADAGSVITVYLDANQVRANADNGLEMDANANSTIQGLIINNVFANNFNDGVRITASNSTLDFLNTSGFVGGSVTANQFLANGGDGLEINAVQSLVSFNVTGNLFGDPTVTGSQNGDVGLRYVAQGGNGLMIIGGPNAVDGNTFFAHPSAGIFFDLSGNNVTSTNIENNIIAYEILLPGGTILRSGFDQFVLAGNDNGSTGLVPVGFLLNYFGTSFTDLFVNNNGNVSFGLPLATFPPATIAGTPLPMIAPFFADVDTRLGNEVTYGTGTVNGRPAFGVNWIDVRHNSVLGTNQGLPTNTFQMVLVDRSDIAPGDFDIEFNYEQILWEAGEASGANPFGLGGAAARVGYTNGAAADFELPGSGINGAFLDSGPAATSLINNSLNSPLDGRYVFFARGGTVTNQPSAVVGTQDGIRINVGGAAQLTNSTIQNNTITGNSGFGINVQANALGQISNLTIQNNQVSNNGGGIRIRRDGSSTIDVTLLNNEVNQNNTNGLQIEAYGSVVGDVTVTMDGNTFDRNVQSGMSISAGGSARVTVDSQNDTFTNSGGNNISVFTTDQAIVNLTLDQFVATNAGADGFNADVRGNSTFVITLFNDPTLGTQGFDNNAGDGFSVSTDEAGLALVDLDGLSFSNNGGDGLVFDRDAASLLLARVLNATVTGNGDDGIQFYVSGSATNDPNTPLFDTSTSLAPASRLVLADSTVDANGTLGAAAPNRGNGLETATFSDAFLVVNATATSFSRNQGDGVRSFAGMHSSYGDRVTGERSTFDGVTLNENALDGMRVFVQGLNSSVPDALVEINSNSRQTLIQNNGDDGIQGSVIYGNLDILVQSNTVNPAAPRTWIQRNGRLTGVNGHGIEFNVGDAANDNDDTNGANTIAQFFFPPDSLGVAWQITQPASQPILAVGDLTVLDVVTGDENMTDTIGNGNAGNGVLVYGGILFSSTNFAITPNYTDRFQLGAVGPVTIVNASTVVLPNSQANVVIDNVDASNNGDHGLNFFGVGDQAYIMPVGTTIGGAANDFLMTELTAGAAGGVSFDTDIFLDSIGPAPQLNVTVANSRIEQNLNNGINIDLTGRFGQNINFLTNQRDFANTFIIDNNLIQGNGLHGVFFQSNAGAQDFARVDFQDPQPTTPPFPYDPDNVGLDSPFIFNGGFNQPGVVLDSYLDISTDANTNMVFTNNTVRFNGGRIPGVGEGVFVRVSTDSYLSLDFGGAFGSGNGNTFTGNHLADVRFESFIQYQTRPDLAVGGIPARIFETPPQSQPNGAPTEDVIFLDHTAQMDLRFNNNSGSELSAPFTFFPQQAAIYPLSDGASPSGKGPGPRAVQMFQLDNGVPDINGQSVDTTNFWAGQILSNEFSAGNFYLRFGPPPNGGPDPAFPNPDFPENYFNDPGNPFLP</sequence>
<feature type="region of interest" description="Disordered" evidence="1">
    <location>
        <begin position="1967"/>
        <end position="1994"/>
    </location>
</feature>
<accession>A0A7C4LP19</accession>
<reference evidence="5" key="1">
    <citation type="journal article" date="2020" name="mSystems">
        <title>Genome- and Community-Level Interaction Insights into Carbon Utilization and Element Cycling Functions of Hydrothermarchaeota in Hydrothermal Sediment.</title>
        <authorList>
            <person name="Zhou Z."/>
            <person name="Liu Y."/>
            <person name="Xu W."/>
            <person name="Pan J."/>
            <person name="Luo Z.H."/>
            <person name="Li M."/>
        </authorList>
    </citation>
    <scope>NUCLEOTIDE SEQUENCE [LARGE SCALE GENOMIC DNA]</scope>
    <source>
        <strain evidence="5">SpSt-508</strain>
    </source>
</reference>
<evidence type="ECO:0000256" key="2">
    <source>
        <dbReference type="SAM" id="SignalP"/>
    </source>
</evidence>
<evidence type="ECO:0000259" key="4">
    <source>
        <dbReference type="Pfam" id="PF13229"/>
    </source>
</evidence>
<dbReference type="Pfam" id="PF06119">
    <property type="entry name" value="NIDO"/>
    <property type="match status" value="1"/>
</dbReference>
<feature type="compositionally biased region" description="Pro residues" evidence="1">
    <location>
        <begin position="1967"/>
        <end position="1979"/>
    </location>
</feature>
<feature type="signal peptide" evidence="2">
    <location>
        <begin position="1"/>
        <end position="24"/>
    </location>
</feature>
<dbReference type="SMART" id="SM00710">
    <property type="entry name" value="PbH1"/>
    <property type="match status" value="19"/>
</dbReference>
<dbReference type="InterPro" id="IPR006626">
    <property type="entry name" value="PbH1"/>
</dbReference>